<dbReference type="AlphaFoldDB" id="A0A323TI23"/>
<protein>
    <submittedName>
        <fullName evidence="2">Uncharacterized protein</fullName>
    </submittedName>
</protein>
<gene>
    <name evidence="2" type="ORF">CR194_01180</name>
</gene>
<dbReference type="RefSeq" id="WP_110607815.1">
    <property type="nucleotide sequence ID" value="NZ_PDOD01000001.1"/>
</dbReference>
<dbReference type="Proteomes" id="UP000248214">
    <property type="component" value="Unassembled WGS sequence"/>
</dbReference>
<keyword evidence="3" id="KW-1185">Reference proteome</keyword>
<name>A0A323TI23_9BACI</name>
<feature type="transmembrane region" description="Helical" evidence="1">
    <location>
        <begin position="54"/>
        <end position="71"/>
    </location>
</feature>
<evidence type="ECO:0000256" key="1">
    <source>
        <dbReference type="SAM" id="Phobius"/>
    </source>
</evidence>
<sequence length="114" mass="13001">MDRWINGKKLLAQRPGTSCYTVHSFIDQYFCEVILMTEQKETKLKHKIEDYRRFAFILLALSGFLLLGMVLPNETVQASDYTLLIVMTGVLVVAAVSLHASSIKTEKVLYQDDE</sequence>
<organism evidence="2 3">
    <name type="scientific">Salipaludibacillus keqinensis</name>
    <dbReference type="NCBI Taxonomy" id="2045207"/>
    <lineage>
        <taxon>Bacteria</taxon>
        <taxon>Bacillati</taxon>
        <taxon>Bacillota</taxon>
        <taxon>Bacilli</taxon>
        <taxon>Bacillales</taxon>
        <taxon>Bacillaceae</taxon>
    </lineage>
</organism>
<evidence type="ECO:0000313" key="3">
    <source>
        <dbReference type="Proteomes" id="UP000248214"/>
    </source>
</evidence>
<proteinExistence type="predicted"/>
<evidence type="ECO:0000313" key="2">
    <source>
        <dbReference type="EMBL" id="PYZ94180.1"/>
    </source>
</evidence>
<dbReference type="InterPro" id="IPR025418">
    <property type="entry name" value="YrhC-like"/>
</dbReference>
<accession>A0A323TI23</accession>
<comment type="caution">
    <text evidence="2">The sequence shown here is derived from an EMBL/GenBank/DDBJ whole genome shotgun (WGS) entry which is preliminary data.</text>
</comment>
<feature type="transmembrane region" description="Helical" evidence="1">
    <location>
        <begin position="83"/>
        <end position="101"/>
    </location>
</feature>
<dbReference type="Pfam" id="PF14143">
    <property type="entry name" value="YrhC"/>
    <property type="match status" value="1"/>
</dbReference>
<dbReference type="EMBL" id="PDOD01000001">
    <property type="protein sequence ID" value="PYZ94180.1"/>
    <property type="molecule type" value="Genomic_DNA"/>
</dbReference>
<keyword evidence="1" id="KW-1133">Transmembrane helix</keyword>
<reference evidence="2 3" key="1">
    <citation type="submission" date="2017-10" db="EMBL/GenBank/DDBJ databases">
        <title>Bacillus sp. nov., a halophilic bacterium isolated from a Keqin Lake.</title>
        <authorList>
            <person name="Wang H."/>
        </authorList>
    </citation>
    <scope>NUCLEOTIDE SEQUENCE [LARGE SCALE GENOMIC DNA]</scope>
    <source>
        <strain evidence="2 3">KQ-12</strain>
    </source>
</reference>
<keyword evidence="1" id="KW-0812">Transmembrane</keyword>
<keyword evidence="1" id="KW-0472">Membrane</keyword>